<keyword evidence="2" id="KW-1185">Reference proteome</keyword>
<accession>A0AAV8EJB6</accession>
<sequence>MELHSQTAAKKIWEYLRAVLFMLKVKSVISKRKFLMDVNLFMNRSKYVGKSISNLLTHKHNPSHHHSIRDPSLFNEYEFSCHDTPNALFFNAKRGNTKRGYFTCLNTPVEEGGEEQEADLRTPLRLEYTSQELRDLTTPASPFDVRVSDFSSLEGEGSRGNGGVDLDAEDFIKRFYEQLKRQSEVGLLEYPQAEVEESV</sequence>
<dbReference type="Pfam" id="PF05553">
    <property type="entry name" value="DUF761"/>
    <property type="match status" value="1"/>
</dbReference>
<proteinExistence type="predicted"/>
<protein>
    <submittedName>
        <fullName evidence="1">Avr9/Cf-9 rapidly elicited protein</fullName>
    </submittedName>
</protein>
<reference evidence="1" key="1">
    <citation type="submission" date="2022-08" db="EMBL/GenBank/DDBJ databases">
        <authorList>
            <person name="Marques A."/>
        </authorList>
    </citation>
    <scope>NUCLEOTIDE SEQUENCE</scope>
    <source>
        <strain evidence="1">RhyPub2mFocal</strain>
        <tissue evidence="1">Leaves</tissue>
    </source>
</reference>
<comment type="caution">
    <text evidence="1">The sequence shown here is derived from an EMBL/GenBank/DDBJ whole genome shotgun (WGS) entry which is preliminary data.</text>
</comment>
<dbReference type="EMBL" id="JAMFTS010000003">
    <property type="protein sequence ID" value="KAJ4778887.1"/>
    <property type="molecule type" value="Genomic_DNA"/>
</dbReference>
<evidence type="ECO:0000313" key="2">
    <source>
        <dbReference type="Proteomes" id="UP001140206"/>
    </source>
</evidence>
<dbReference type="InterPro" id="IPR008480">
    <property type="entry name" value="DUF761_pln"/>
</dbReference>
<dbReference type="PANTHER" id="PTHR33265">
    <property type="entry name" value="AVR9/CF-9 RAPIDLY ELICITED PROTEIN-RELATED"/>
    <property type="match status" value="1"/>
</dbReference>
<dbReference type="Proteomes" id="UP001140206">
    <property type="component" value="Chromosome 3"/>
</dbReference>
<organism evidence="1 2">
    <name type="scientific">Rhynchospora pubera</name>
    <dbReference type="NCBI Taxonomy" id="906938"/>
    <lineage>
        <taxon>Eukaryota</taxon>
        <taxon>Viridiplantae</taxon>
        <taxon>Streptophyta</taxon>
        <taxon>Embryophyta</taxon>
        <taxon>Tracheophyta</taxon>
        <taxon>Spermatophyta</taxon>
        <taxon>Magnoliopsida</taxon>
        <taxon>Liliopsida</taxon>
        <taxon>Poales</taxon>
        <taxon>Cyperaceae</taxon>
        <taxon>Cyperoideae</taxon>
        <taxon>Rhynchosporeae</taxon>
        <taxon>Rhynchospora</taxon>
    </lineage>
</organism>
<dbReference type="AlphaFoldDB" id="A0AAV8EJB6"/>
<gene>
    <name evidence="1" type="ORF">LUZ62_063144</name>
</gene>
<name>A0AAV8EJB6_9POAL</name>
<evidence type="ECO:0000313" key="1">
    <source>
        <dbReference type="EMBL" id="KAJ4778887.1"/>
    </source>
</evidence>